<dbReference type="Proteomes" id="UP000798662">
    <property type="component" value="Chromosome 3"/>
</dbReference>
<sequence length="104" mass="11011">MDRGGGKARGGRPRQTSSSDADRAFGGRTRAATGAPSVRIRRGCGSRPPSAAGGQRRRAGRCAALGRQTRPTTPLWRRAFKRGRPPRGSRRGQRHKGSLPGGAP</sequence>
<reference evidence="1" key="1">
    <citation type="submission" date="2019-11" db="EMBL/GenBank/DDBJ databases">
        <title>Nori genome reveals adaptations in red seaweeds to the harsh intertidal environment.</title>
        <authorList>
            <person name="Wang D."/>
            <person name="Mao Y."/>
        </authorList>
    </citation>
    <scope>NUCLEOTIDE SEQUENCE</scope>
    <source>
        <tissue evidence="1">Gametophyte</tissue>
    </source>
</reference>
<gene>
    <name evidence="1" type="ORF">I4F81_012011</name>
</gene>
<protein>
    <submittedName>
        <fullName evidence="1">Uncharacterized protein</fullName>
    </submittedName>
</protein>
<evidence type="ECO:0000313" key="2">
    <source>
        <dbReference type="Proteomes" id="UP000798662"/>
    </source>
</evidence>
<proteinExistence type="predicted"/>
<organism evidence="1 2">
    <name type="scientific">Pyropia yezoensis</name>
    <name type="common">Susabi-nori</name>
    <name type="synonym">Porphyra yezoensis</name>
    <dbReference type="NCBI Taxonomy" id="2788"/>
    <lineage>
        <taxon>Eukaryota</taxon>
        <taxon>Rhodophyta</taxon>
        <taxon>Bangiophyceae</taxon>
        <taxon>Bangiales</taxon>
        <taxon>Bangiaceae</taxon>
        <taxon>Pyropia</taxon>
    </lineage>
</organism>
<accession>A0ACC3CH11</accession>
<dbReference type="EMBL" id="CM020620">
    <property type="protein sequence ID" value="KAK1869536.1"/>
    <property type="molecule type" value="Genomic_DNA"/>
</dbReference>
<comment type="caution">
    <text evidence="1">The sequence shown here is derived from an EMBL/GenBank/DDBJ whole genome shotgun (WGS) entry which is preliminary data.</text>
</comment>
<keyword evidence="2" id="KW-1185">Reference proteome</keyword>
<name>A0ACC3CH11_PYRYE</name>
<evidence type="ECO:0000313" key="1">
    <source>
        <dbReference type="EMBL" id="KAK1869536.1"/>
    </source>
</evidence>